<reference evidence="3 4" key="1">
    <citation type="submission" date="2020-02" db="EMBL/GenBank/DDBJ databases">
        <authorList>
            <person name="Zheng R.K."/>
            <person name="Sun C.M."/>
        </authorList>
    </citation>
    <scope>NUCLEOTIDE SEQUENCE [LARGE SCALE GENOMIC DNA]</scope>
    <source>
        <strain evidence="4">rifampicinis</strain>
    </source>
</reference>
<dbReference type="InterPro" id="IPR014756">
    <property type="entry name" value="Ig_E-set"/>
</dbReference>
<evidence type="ECO:0000313" key="3">
    <source>
        <dbReference type="EMBL" id="QPC80503.1"/>
    </source>
</evidence>
<evidence type="ECO:0000259" key="2">
    <source>
        <dbReference type="SMART" id="SM00642"/>
    </source>
</evidence>
<dbReference type="GO" id="GO:0004553">
    <property type="term" value="F:hydrolase activity, hydrolyzing O-glycosyl compounds"/>
    <property type="evidence" value="ECO:0007669"/>
    <property type="project" value="InterPro"/>
</dbReference>
<dbReference type="InterPro" id="IPR017853">
    <property type="entry name" value="GH"/>
</dbReference>
<evidence type="ECO:0000313" key="4">
    <source>
        <dbReference type="Proteomes" id="UP000594468"/>
    </source>
</evidence>
<protein>
    <submittedName>
        <fullName evidence="3">1,4-alpha-glucan branching protein</fullName>
    </submittedName>
</protein>
<evidence type="ECO:0000256" key="1">
    <source>
        <dbReference type="ARBA" id="ARBA00008061"/>
    </source>
</evidence>
<dbReference type="InterPro" id="IPR006047">
    <property type="entry name" value="GH13_cat_dom"/>
</dbReference>
<dbReference type="InterPro" id="IPR004193">
    <property type="entry name" value="Glyco_hydro_13_N"/>
</dbReference>
<accession>A0A7S8ID72</accession>
<feature type="domain" description="Glycosyl hydrolase family 13 catalytic" evidence="2">
    <location>
        <begin position="270"/>
        <end position="619"/>
    </location>
</feature>
<dbReference type="SMART" id="SM00642">
    <property type="entry name" value="Aamy"/>
    <property type="match status" value="1"/>
</dbReference>
<organism evidence="3 4">
    <name type="scientific">Phototrophicus methaneseepsis</name>
    <dbReference type="NCBI Taxonomy" id="2710758"/>
    <lineage>
        <taxon>Bacteria</taxon>
        <taxon>Bacillati</taxon>
        <taxon>Chloroflexota</taxon>
        <taxon>Candidatus Thermofontia</taxon>
        <taxon>Phototrophicales</taxon>
        <taxon>Phototrophicaceae</taxon>
        <taxon>Phototrophicus</taxon>
    </lineage>
</organism>
<keyword evidence="4" id="KW-1185">Reference proteome</keyword>
<dbReference type="Pfam" id="PF02922">
    <property type="entry name" value="CBM_48"/>
    <property type="match status" value="1"/>
</dbReference>
<dbReference type="KEGG" id="pmet:G4Y79_12325"/>
<dbReference type="RefSeq" id="WP_195168578.1">
    <property type="nucleotide sequence ID" value="NZ_CP062983.1"/>
</dbReference>
<dbReference type="Gene3D" id="3.20.20.80">
    <property type="entry name" value="Glycosidases"/>
    <property type="match status" value="1"/>
</dbReference>
<dbReference type="Proteomes" id="UP000594468">
    <property type="component" value="Chromosome"/>
</dbReference>
<name>A0A7S8ID72_9CHLR</name>
<comment type="similarity">
    <text evidence="1">Belongs to the glycosyl hydrolase 13 family.</text>
</comment>
<dbReference type="Pfam" id="PF00128">
    <property type="entry name" value="Alpha-amylase"/>
    <property type="match status" value="1"/>
</dbReference>
<dbReference type="SUPFAM" id="SSF51445">
    <property type="entry name" value="(Trans)glycosidases"/>
    <property type="match status" value="1"/>
</dbReference>
<dbReference type="AlphaFoldDB" id="A0A7S8ID72"/>
<dbReference type="SUPFAM" id="SSF81296">
    <property type="entry name" value="E set domains"/>
    <property type="match status" value="1"/>
</dbReference>
<proteinExistence type="inferred from homology"/>
<dbReference type="GO" id="GO:0005975">
    <property type="term" value="P:carbohydrate metabolic process"/>
    <property type="evidence" value="ECO:0007669"/>
    <property type="project" value="InterPro"/>
</dbReference>
<dbReference type="EMBL" id="CP062983">
    <property type="protein sequence ID" value="QPC80503.1"/>
    <property type="molecule type" value="Genomic_DNA"/>
</dbReference>
<dbReference type="Gene3D" id="2.60.40.10">
    <property type="entry name" value="Immunoglobulins"/>
    <property type="match status" value="1"/>
</dbReference>
<sequence length="746" mass="84447">MAKEITIHFDNYVGFQQPALFFLPGEDGAAESVPATETDEYGAIFKVSLAKDIPLTFKFGDAEADRYEDDSLYRTVSPVHFKNVKAIWCRSWNPFVYTAEPQSIQPQSAVDFVGEQSFVDGLYISDTCGDFALGASPLKEGGVLFGFFHPHAARVYVTGDFNDWQHPGVKKADSKRFLEMQLYKGYFDVPNVWLLKADDANVGQEYKFYVVYDSLAGDSTLDSALLSDAYTRVLGADYEANNSIIVDPSPYEWHDADYQTPAIHELIVYELHVHGFTHDQADIQADHQGKYTGIIDRIEAGYFDKLGITCLYLMPIADSPTPQGPHSLGYNSSLFMAVERDYGSPDELRRLVDTAHQHNLAVIVDQVFNHTANSWNPLWKAILDHPEEVEQGEEGGLYFSGQTPWGNRMSTERAETQNMLIDACKLMLTEYHLDGFRFDATHTYYMDHGFVQRLADELQAFKPEVILIAENLPNESDLNREGYNGFMQWSDYFHDAIKAYMAEGRFEGTDNTPENLGDTFYFSKGRFAAHTNNVLNYCESHDEHSVAHEISYVPNLDTPQAKDRKSRLGLFATMVALGQPMIYMGQEYGLERARGNVYFDFPGSGEGFYDWASLLINLRRRYPALKLHGFNPIEEGHFQWLLGPWLEECFGGGKRVLGWLSTPTEEAFDHMVILMNFENHPVEVDIRFGMPGKWVRLASIDAVNDIPPVGSNSPDEEDAIHLDSDTFAHFVLPDSSGFIYKWEQGL</sequence>
<gene>
    <name evidence="3" type="ORF">G4Y79_12325</name>
</gene>
<dbReference type="InterPro" id="IPR013783">
    <property type="entry name" value="Ig-like_fold"/>
</dbReference>
<dbReference type="PANTHER" id="PTHR43002">
    <property type="entry name" value="GLYCOGEN DEBRANCHING ENZYME"/>
    <property type="match status" value="1"/>
</dbReference>